<dbReference type="SUPFAM" id="SSF54593">
    <property type="entry name" value="Glyoxalase/Bleomycin resistance protein/Dihydroxybiphenyl dioxygenase"/>
    <property type="match status" value="1"/>
</dbReference>
<dbReference type="Proteomes" id="UP000229681">
    <property type="component" value="Unassembled WGS sequence"/>
</dbReference>
<evidence type="ECO:0000259" key="1">
    <source>
        <dbReference type="PROSITE" id="PS51819"/>
    </source>
</evidence>
<dbReference type="Gene3D" id="3.10.180.10">
    <property type="entry name" value="2,3-Dihydroxybiphenyl 1,2-Dioxygenase, domain 1"/>
    <property type="match status" value="1"/>
</dbReference>
<feature type="domain" description="VOC" evidence="1">
    <location>
        <begin position="26"/>
        <end position="142"/>
    </location>
</feature>
<dbReference type="AlphaFoldDB" id="A0A2M8PHA2"/>
<dbReference type="InterPro" id="IPR037523">
    <property type="entry name" value="VOC_core"/>
</dbReference>
<sequence length="166" mass="19099">MLYAIQHNDRAAPHNTTFASVQETCMHLHTVIYTDRLPEVEVFYRRAFPNVPFDAQEGMFTVRWASNGWLHFVRADAQHPPSAVALIRVHLPHTDLEHERLSALGIACGELTVESWGDWYGKNVRYFEVVDPTGTRLHFYEPHFGEKRQLMTTGDGTDTRKVHQPS</sequence>
<name>A0A2M8PHA2_9CHLR</name>
<gene>
    <name evidence="2" type="ORF">CUN49_02885</name>
</gene>
<accession>A0A2M8PHA2</accession>
<protein>
    <recommendedName>
        <fullName evidence="1">VOC domain-containing protein</fullName>
    </recommendedName>
</protein>
<dbReference type="EMBL" id="PGTM01000023">
    <property type="protein sequence ID" value="PJF36930.1"/>
    <property type="molecule type" value="Genomic_DNA"/>
</dbReference>
<evidence type="ECO:0000313" key="2">
    <source>
        <dbReference type="EMBL" id="PJF36930.1"/>
    </source>
</evidence>
<dbReference type="InterPro" id="IPR029068">
    <property type="entry name" value="Glyas_Bleomycin-R_OHBP_Dase"/>
</dbReference>
<organism evidence="2 3">
    <name type="scientific">Candidatus Thermofonsia Clade 1 bacterium</name>
    <dbReference type="NCBI Taxonomy" id="2364210"/>
    <lineage>
        <taxon>Bacteria</taxon>
        <taxon>Bacillati</taxon>
        <taxon>Chloroflexota</taxon>
        <taxon>Candidatus Thermofontia</taxon>
        <taxon>Candidatus Thermofonsia Clade 1</taxon>
    </lineage>
</organism>
<comment type="caution">
    <text evidence="2">The sequence shown here is derived from an EMBL/GenBank/DDBJ whole genome shotgun (WGS) entry which is preliminary data.</text>
</comment>
<evidence type="ECO:0000313" key="3">
    <source>
        <dbReference type="Proteomes" id="UP000229681"/>
    </source>
</evidence>
<dbReference type="PROSITE" id="PS51819">
    <property type="entry name" value="VOC"/>
    <property type="match status" value="1"/>
</dbReference>
<proteinExistence type="predicted"/>
<reference evidence="2 3" key="1">
    <citation type="submission" date="2017-11" db="EMBL/GenBank/DDBJ databases">
        <title>Evolution of Phototrophy in the Chloroflexi Phylum Driven by Horizontal Gene Transfer.</title>
        <authorList>
            <person name="Ward L.M."/>
            <person name="Hemp J."/>
            <person name="Shih P.M."/>
            <person name="Mcglynn S.E."/>
            <person name="Fischer W."/>
        </authorList>
    </citation>
    <scope>NUCLEOTIDE SEQUENCE [LARGE SCALE GENOMIC DNA]</scope>
    <source>
        <strain evidence="2">JP3_13</strain>
    </source>
</reference>